<dbReference type="SMART" id="SM00267">
    <property type="entry name" value="GGDEF"/>
    <property type="match status" value="1"/>
</dbReference>
<dbReference type="GO" id="GO:1902201">
    <property type="term" value="P:negative regulation of bacterial-type flagellum-dependent cell motility"/>
    <property type="evidence" value="ECO:0007669"/>
    <property type="project" value="TreeGrafter"/>
</dbReference>
<gene>
    <name evidence="2" type="ORF">ABOD76_00435</name>
</gene>
<dbReference type="GO" id="GO:0052621">
    <property type="term" value="F:diguanylate cyclase activity"/>
    <property type="evidence" value="ECO:0007669"/>
    <property type="project" value="UniProtKB-EC"/>
</dbReference>
<dbReference type="SUPFAM" id="SSF55073">
    <property type="entry name" value="Nucleotide cyclase"/>
    <property type="match status" value="1"/>
</dbReference>
<proteinExistence type="predicted"/>
<dbReference type="Pfam" id="PF00990">
    <property type="entry name" value="GGDEF"/>
    <property type="match status" value="1"/>
</dbReference>
<keyword evidence="2" id="KW-0614">Plasmid</keyword>
<dbReference type="RefSeq" id="WP_350241076.1">
    <property type="nucleotide sequence ID" value="NZ_CP158296.1"/>
</dbReference>
<accession>A0AAU7U4W3</accession>
<dbReference type="InterPro" id="IPR050469">
    <property type="entry name" value="Diguanylate_Cyclase"/>
</dbReference>
<dbReference type="InterPro" id="IPR003018">
    <property type="entry name" value="GAF"/>
</dbReference>
<dbReference type="Pfam" id="PF01590">
    <property type="entry name" value="GAF"/>
    <property type="match status" value="1"/>
</dbReference>
<sequence>MFASLLGLVGRMLNASEAQVVQLSPHQRWSIQLTQAPAEHIVDRPLISRSGEQLGSLHLHLPVPIVQTAPASRMLEDAAQLALGLLENEKQRRQQEEELQTLHSRLHHAQLLAEVTSLAQRDLSPRAMIRTIADLIGTSIDVDWAGLATYRQGRLHFESSVYQPDINPAFLDLISRNEIGALGRDVTAQSLTTHGPLFVDDYPAHPAARQSLIDAHLQAGAWLPVGEYDGAFVAILVARIGRRHPWSTAERQLLLAAAQTVRIAVERQEHARQLRYAAFHDDLTGLHNRRCFDSDLTTACKEGKTFSLLMMDLDGFKQINDRFGHGEGDRVLTAVATALTRAAAADVKVYRLGGDEFAAIQPGRVSQHQLQVYLKEVMELLRGQRIQSVGMSCGLIWCPDEAQTAETAHRLVDHRMYQEKLSRGGGGR</sequence>
<dbReference type="CDD" id="cd01949">
    <property type="entry name" value="GGDEF"/>
    <property type="match status" value="1"/>
</dbReference>
<geneLocation type="plasmid" evidence="2">
    <name>pDson04</name>
</geneLocation>
<dbReference type="InterPro" id="IPR029016">
    <property type="entry name" value="GAF-like_dom_sf"/>
</dbReference>
<dbReference type="InterPro" id="IPR043128">
    <property type="entry name" value="Rev_trsase/Diguanyl_cyclase"/>
</dbReference>
<dbReference type="PROSITE" id="PS50887">
    <property type="entry name" value="GGDEF"/>
    <property type="match status" value="1"/>
</dbReference>
<name>A0AAU7U4W3_9DEIO</name>
<dbReference type="KEGG" id="dsc:ABOD76_00435"/>
<evidence type="ECO:0000313" key="2">
    <source>
        <dbReference type="EMBL" id="XBV83528.1"/>
    </source>
</evidence>
<dbReference type="Gene3D" id="3.30.450.40">
    <property type="match status" value="1"/>
</dbReference>
<dbReference type="EC" id="2.7.7.65" evidence="2"/>
<dbReference type="SUPFAM" id="SSF55781">
    <property type="entry name" value="GAF domain-like"/>
    <property type="match status" value="1"/>
</dbReference>
<dbReference type="GO" id="GO:0043709">
    <property type="term" value="P:cell adhesion involved in single-species biofilm formation"/>
    <property type="evidence" value="ECO:0007669"/>
    <property type="project" value="TreeGrafter"/>
</dbReference>
<protein>
    <submittedName>
        <fullName evidence="2">Diguanylate cyclase</fullName>
        <ecNumber evidence="2">2.7.7.65</ecNumber>
    </submittedName>
</protein>
<reference evidence="2" key="1">
    <citation type="submission" date="2024-06" db="EMBL/GenBank/DDBJ databases">
        <title>Draft Genome Sequence of Deinococcus sonorensis Type Strain KR-87, a Biofilm Producing Representative of the Genus Deinococcus.</title>
        <authorList>
            <person name="Boren L.S."/>
            <person name="Grosso R.A."/>
            <person name="Hugenberg-Cox A.N."/>
            <person name="Hill J.T.E."/>
            <person name="Albert C.M."/>
            <person name="Tuohy J.M."/>
        </authorList>
    </citation>
    <scope>NUCLEOTIDE SEQUENCE</scope>
    <source>
        <strain evidence="2">KR-87</strain>
        <plasmid evidence="2">pDson04</plasmid>
    </source>
</reference>
<dbReference type="NCBIfam" id="TIGR00254">
    <property type="entry name" value="GGDEF"/>
    <property type="match status" value="1"/>
</dbReference>
<keyword evidence="2" id="KW-0548">Nucleotidyltransferase</keyword>
<keyword evidence="2" id="KW-0808">Transferase</keyword>
<organism evidence="2">
    <name type="scientific">Deinococcus sonorensis KR-87</name>
    <dbReference type="NCBI Taxonomy" id="694439"/>
    <lineage>
        <taxon>Bacteria</taxon>
        <taxon>Thermotogati</taxon>
        <taxon>Deinococcota</taxon>
        <taxon>Deinococci</taxon>
        <taxon>Deinococcales</taxon>
        <taxon>Deinococcaceae</taxon>
        <taxon>Deinococcus</taxon>
    </lineage>
</organism>
<evidence type="ECO:0000259" key="1">
    <source>
        <dbReference type="PROSITE" id="PS50887"/>
    </source>
</evidence>
<feature type="domain" description="GGDEF" evidence="1">
    <location>
        <begin position="304"/>
        <end position="428"/>
    </location>
</feature>
<dbReference type="PANTHER" id="PTHR45138">
    <property type="entry name" value="REGULATORY COMPONENTS OF SENSORY TRANSDUCTION SYSTEM"/>
    <property type="match status" value="1"/>
</dbReference>
<dbReference type="Gene3D" id="3.30.70.270">
    <property type="match status" value="1"/>
</dbReference>
<dbReference type="AlphaFoldDB" id="A0AAU7U4W3"/>
<dbReference type="InterPro" id="IPR000160">
    <property type="entry name" value="GGDEF_dom"/>
</dbReference>
<dbReference type="InterPro" id="IPR029787">
    <property type="entry name" value="Nucleotide_cyclase"/>
</dbReference>
<dbReference type="GO" id="GO:0005886">
    <property type="term" value="C:plasma membrane"/>
    <property type="evidence" value="ECO:0007669"/>
    <property type="project" value="TreeGrafter"/>
</dbReference>
<dbReference type="EMBL" id="CP158296">
    <property type="protein sequence ID" value="XBV83528.1"/>
    <property type="molecule type" value="Genomic_DNA"/>
</dbReference>
<dbReference type="PANTHER" id="PTHR45138:SF9">
    <property type="entry name" value="DIGUANYLATE CYCLASE DGCM-RELATED"/>
    <property type="match status" value="1"/>
</dbReference>